<organism evidence="1 2">
    <name type="scientific">Prauserella flavalba</name>
    <dbReference type="NCBI Taxonomy" id="1477506"/>
    <lineage>
        <taxon>Bacteria</taxon>
        <taxon>Bacillati</taxon>
        <taxon>Actinomycetota</taxon>
        <taxon>Actinomycetes</taxon>
        <taxon>Pseudonocardiales</taxon>
        <taxon>Pseudonocardiaceae</taxon>
        <taxon>Prauserella</taxon>
    </lineage>
</organism>
<evidence type="ECO:0000313" key="1">
    <source>
        <dbReference type="EMBL" id="PXY38191.1"/>
    </source>
</evidence>
<dbReference type="GO" id="GO:0051287">
    <property type="term" value="F:NAD binding"/>
    <property type="evidence" value="ECO:0007669"/>
    <property type="project" value="UniProtKB-ARBA"/>
</dbReference>
<dbReference type="InterPro" id="IPR016064">
    <property type="entry name" value="NAD/diacylglycerol_kinase_sf"/>
</dbReference>
<sequence>MTSDTVTVGVVANPASGRDIRRLVAQASVFPTAEKANMVQRLLTAFASVGVTRALLSTDLGGISAAVLRASRARRPGRDGAWPDVVFCADDAITGTALDTTNAVRRMVADGARLIVCLGGDGTARVAAAACGDVPLLALSTGTNNAFPRMREATVAGLAGGLVATGAVAAETGTRRATVLHVGTADRGETALVDVCASRSRHIGSRALWHPETLTELFCTFAEPDGIGLSSVAGQLCPSPRDEPDGVALTLAPPEHARWVVHAPIAPGLVVPVGVDAWRPLPVGEPVEIGLRGGVIAVDGERELELTGSETATVRLCAEGPRCVDVSAVLAEASANGLLCTENHVAQRKERQR</sequence>
<dbReference type="InterPro" id="IPR039065">
    <property type="entry name" value="AcoX-like"/>
</dbReference>
<dbReference type="GO" id="GO:0005524">
    <property type="term" value="F:ATP binding"/>
    <property type="evidence" value="ECO:0007669"/>
    <property type="project" value="UniProtKB-ARBA"/>
</dbReference>
<dbReference type="InterPro" id="IPR011391">
    <property type="entry name" value="AcoX_kinase"/>
</dbReference>
<reference evidence="1 2" key="1">
    <citation type="submission" date="2016-07" db="EMBL/GenBank/DDBJ databases">
        <title>Draft genome sequence of Prauserella sp. YIM 121212, isolated from alkaline soil.</title>
        <authorList>
            <person name="Ruckert C."/>
            <person name="Albersmeier A."/>
            <person name="Jiang C.-L."/>
            <person name="Jiang Y."/>
            <person name="Kalinowski J."/>
            <person name="Schneider O."/>
            <person name="Winkler A."/>
            <person name="Zotchev S.B."/>
        </authorList>
    </citation>
    <scope>NUCLEOTIDE SEQUENCE [LARGE SCALE GENOMIC DNA]</scope>
    <source>
        <strain evidence="1 2">YIM 121212</strain>
    </source>
</reference>
<proteinExistence type="predicted"/>
<dbReference type="OrthoDB" id="4292700at2"/>
<dbReference type="PANTHER" id="PTHR40697:SF3">
    <property type="entry name" value="ACETOIN CATABOLISM PROTEIN X"/>
    <property type="match status" value="1"/>
</dbReference>
<keyword evidence="2" id="KW-1185">Reference proteome</keyword>
<dbReference type="InterPro" id="IPR017438">
    <property type="entry name" value="ATP-NAD_kinase_N"/>
</dbReference>
<dbReference type="PIRSF" id="PIRSF018567">
    <property type="entry name" value="AcoX"/>
    <property type="match status" value="1"/>
</dbReference>
<dbReference type="InterPro" id="IPR002504">
    <property type="entry name" value="NADK"/>
</dbReference>
<dbReference type="SUPFAM" id="SSF111331">
    <property type="entry name" value="NAD kinase/diacylglycerol kinase-like"/>
    <property type="match status" value="1"/>
</dbReference>
<dbReference type="Gene3D" id="3.40.50.10330">
    <property type="entry name" value="Probable inorganic polyphosphate/atp-NAD kinase, domain 1"/>
    <property type="match status" value="1"/>
</dbReference>
<keyword evidence="1" id="KW-0808">Transferase</keyword>
<dbReference type="AlphaFoldDB" id="A0A318LWM1"/>
<dbReference type="GO" id="GO:0006741">
    <property type="term" value="P:NADP+ biosynthetic process"/>
    <property type="evidence" value="ECO:0007669"/>
    <property type="project" value="InterPro"/>
</dbReference>
<name>A0A318LWM1_9PSEU</name>
<evidence type="ECO:0000313" key="2">
    <source>
        <dbReference type="Proteomes" id="UP000247892"/>
    </source>
</evidence>
<accession>A0A318LWM1</accession>
<dbReference type="Pfam" id="PF01513">
    <property type="entry name" value="NAD_kinase"/>
    <property type="match status" value="1"/>
</dbReference>
<comment type="caution">
    <text evidence="1">The sequence shown here is derived from an EMBL/GenBank/DDBJ whole genome shotgun (WGS) entry which is preliminary data.</text>
</comment>
<dbReference type="GO" id="GO:0003951">
    <property type="term" value="F:NAD+ kinase activity"/>
    <property type="evidence" value="ECO:0007669"/>
    <property type="project" value="InterPro"/>
</dbReference>
<keyword evidence="1" id="KW-0418">Kinase</keyword>
<gene>
    <name evidence="1" type="ORF">BA062_00025</name>
</gene>
<protein>
    <submittedName>
        <fullName evidence="1">ATP-NAD kinase</fullName>
    </submittedName>
</protein>
<dbReference type="EMBL" id="MASU01000001">
    <property type="protein sequence ID" value="PXY38191.1"/>
    <property type="molecule type" value="Genomic_DNA"/>
</dbReference>
<dbReference type="Proteomes" id="UP000247892">
    <property type="component" value="Unassembled WGS sequence"/>
</dbReference>
<dbReference type="PANTHER" id="PTHR40697">
    <property type="entry name" value="ACETOIN CATABOLISM PROTEIN X"/>
    <property type="match status" value="1"/>
</dbReference>
<dbReference type="RefSeq" id="WP_110333934.1">
    <property type="nucleotide sequence ID" value="NZ_MASU01000001.1"/>
</dbReference>